<name>A0A6A4HT68_9AGAR</name>
<protein>
    <submittedName>
        <fullName evidence="1">Uncharacterized protein</fullName>
    </submittedName>
</protein>
<accession>A0A6A4HT68</accession>
<dbReference type="EMBL" id="ML769451">
    <property type="protein sequence ID" value="KAE9400971.1"/>
    <property type="molecule type" value="Genomic_DNA"/>
</dbReference>
<gene>
    <name evidence="1" type="ORF">BT96DRAFT_919114</name>
</gene>
<organism evidence="1 2">
    <name type="scientific">Gymnopus androsaceus JB14</name>
    <dbReference type="NCBI Taxonomy" id="1447944"/>
    <lineage>
        <taxon>Eukaryota</taxon>
        <taxon>Fungi</taxon>
        <taxon>Dikarya</taxon>
        <taxon>Basidiomycota</taxon>
        <taxon>Agaricomycotina</taxon>
        <taxon>Agaricomycetes</taxon>
        <taxon>Agaricomycetidae</taxon>
        <taxon>Agaricales</taxon>
        <taxon>Marasmiineae</taxon>
        <taxon>Omphalotaceae</taxon>
        <taxon>Gymnopus</taxon>
    </lineage>
</organism>
<dbReference type="Proteomes" id="UP000799118">
    <property type="component" value="Unassembled WGS sequence"/>
</dbReference>
<evidence type="ECO:0000313" key="2">
    <source>
        <dbReference type="Proteomes" id="UP000799118"/>
    </source>
</evidence>
<proteinExistence type="predicted"/>
<keyword evidence="2" id="KW-1185">Reference proteome</keyword>
<reference evidence="1" key="1">
    <citation type="journal article" date="2019" name="Environ. Microbiol.">
        <title>Fungal ecological strategies reflected in gene transcription - a case study of two litter decomposers.</title>
        <authorList>
            <person name="Barbi F."/>
            <person name="Kohler A."/>
            <person name="Barry K."/>
            <person name="Baskaran P."/>
            <person name="Daum C."/>
            <person name="Fauchery L."/>
            <person name="Ihrmark K."/>
            <person name="Kuo A."/>
            <person name="LaButti K."/>
            <person name="Lipzen A."/>
            <person name="Morin E."/>
            <person name="Grigoriev I.V."/>
            <person name="Henrissat B."/>
            <person name="Lindahl B."/>
            <person name="Martin F."/>
        </authorList>
    </citation>
    <scope>NUCLEOTIDE SEQUENCE</scope>
    <source>
        <strain evidence="1">JB14</strain>
    </source>
</reference>
<sequence length="181" mass="19773">MTVTLSSSETLPVIGSKCSDCCEPGGDDGTICVSASQIRQSQTSRFLHHALVVCTSAKETDERSTVTSASSLRKSLVSTVESSVYMDGQCVGPMYHGLPAWYKNVRVKKNQAVFVDYRNISLASSNGTHYPYSKNNNTQRPRALSSFSFRNECVGFFALPCILGELFVPFSHDSVGILKEI</sequence>
<dbReference type="AlphaFoldDB" id="A0A6A4HT68"/>
<evidence type="ECO:0000313" key="1">
    <source>
        <dbReference type="EMBL" id="KAE9400971.1"/>
    </source>
</evidence>